<name>A0ABP9MSM1_9GAMM</name>
<sequence length="77" mass="9070">MKNQVKKQQVKTAEFFMISKLFSNGQVTVKANAKINGSLIKIRWPFNSRDEADRCIDQMYDNPVKIAQRYVMLFRKI</sequence>
<keyword evidence="2" id="KW-1185">Reference proteome</keyword>
<gene>
    <name evidence="1" type="ORF">GCM10023338_15500</name>
</gene>
<protein>
    <submittedName>
        <fullName evidence="1">Uncharacterized protein</fullName>
    </submittedName>
</protein>
<comment type="caution">
    <text evidence="1">The sequence shown here is derived from an EMBL/GenBank/DDBJ whole genome shotgun (WGS) entry which is preliminary data.</text>
</comment>
<dbReference type="Proteomes" id="UP001500631">
    <property type="component" value="Unassembled WGS sequence"/>
</dbReference>
<dbReference type="RefSeq" id="WP_077925879.1">
    <property type="nucleotide sequence ID" value="NZ_BAABKE010000005.1"/>
</dbReference>
<reference evidence="2" key="1">
    <citation type="journal article" date="2019" name="Int. J. Syst. Evol. Microbiol.">
        <title>The Global Catalogue of Microorganisms (GCM) 10K type strain sequencing project: providing services to taxonomists for standard genome sequencing and annotation.</title>
        <authorList>
            <consortium name="The Broad Institute Genomics Platform"/>
            <consortium name="The Broad Institute Genome Sequencing Center for Infectious Disease"/>
            <person name="Wu L."/>
            <person name="Ma J."/>
        </authorList>
    </citation>
    <scope>NUCLEOTIDE SEQUENCE [LARGE SCALE GENOMIC DNA]</scope>
    <source>
        <strain evidence="2">JCM 18424</strain>
    </source>
</reference>
<proteinExistence type="predicted"/>
<organism evidence="1 2">
    <name type="scientific">Wohlfahrtiimonas larvae</name>
    <dbReference type="NCBI Taxonomy" id="1157986"/>
    <lineage>
        <taxon>Bacteria</taxon>
        <taxon>Pseudomonadati</taxon>
        <taxon>Pseudomonadota</taxon>
        <taxon>Gammaproteobacteria</taxon>
        <taxon>Cardiobacteriales</taxon>
        <taxon>Ignatzschineriaceae</taxon>
        <taxon>Wohlfahrtiimonas</taxon>
    </lineage>
</organism>
<evidence type="ECO:0000313" key="2">
    <source>
        <dbReference type="Proteomes" id="UP001500631"/>
    </source>
</evidence>
<evidence type="ECO:0000313" key="1">
    <source>
        <dbReference type="EMBL" id="GAA5100661.1"/>
    </source>
</evidence>
<accession>A0ABP9MSM1</accession>
<dbReference type="EMBL" id="BAABKE010000005">
    <property type="protein sequence ID" value="GAA5100661.1"/>
    <property type="molecule type" value="Genomic_DNA"/>
</dbReference>